<keyword evidence="2" id="KW-0175">Coiled coil</keyword>
<evidence type="ECO:0000256" key="2">
    <source>
        <dbReference type="SAM" id="Coils"/>
    </source>
</evidence>
<evidence type="ECO:0000313" key="6">
    <source>
        <dbReference type="Proteomes" id="UP001221898"/>
    </source>
</evidence>
<comment type="caution">
    <text evidence="5">The sequence shown here is derived from an EMBL/GenBank/DDBJ whole genome shotgun (WGS) entry which is preliminary data.</text>
</comment>
<dbReference type="Gene3D" id="3.30.505.10">
    <property type="entry name" value="SH2 domain"/>
    <property type="match status" value="1"/>
</dbReference>
<organism evidence="5 6">
    <name type="scientific">Aldrovandia affinis</name>
    <dbReference type="NCBI Taxonomy" id="143900"/>
    <lineage>
        <taxon>Eukaryota</taxon>
        <taxon>Metazoa</taxon>
        <taxon>Chordata</taxon>
        <taxon>Craniata</taxon>
        <taxon>Vertebrata</taxon>
        <taxon>Euteleostomi</taxon>
        <taxon>Actinopterygii</taxon>
        <taxon>Neopterygii</taxon>
        <taxon>Teleostei</taxon>
        <taxon>Notacanthiformes</taxon>
        <taxon>Halosauridae</taxon>
        <taxon>Aldrovandia</taxon>
    </lineage>
</organism>
<protein>
    <recommendedName>
        <fullName evidence="4">SH2 domain-containing protein</fullName>
    </recommendedName>
</protein>
<dbReference type="Pfam" id="PF00017">
    <property type="entry name" value="SH2"/>
    <property type="match status" value="1"/>
</dbReference>
<evidence type="ECO:0000313" key="5">
    <source>
        <dbReference type="EMBL" id="KAJ8367181.1"/>
    </source>
</evidence>
<name>A0AAD7R722_9TELE</name>
<feature type="region of interest" description="Disordered" evidence="3">
    <location>
        <begin position="284"/>
        <end position="309"/>
    </location>
</feature>
<gene>
    <name evidence="5" type="ORF">AAFF_G00324600</name>
</gene>
<dbReference type="EMBL" id="JAINUG010000498">
    <property type="protein sequence ID" value="KAJ8367181.1"/>
    <property type="molecule type" value="Genomic_DNA"/>
</dbReference>
<dbReference type="InterPro" id="IPR036860">
    <property type="entry name" value="SH2_dom_sf"/>
</dbReference>
<proteinExistence type="predicted"/>
<evidence type="ECO:0000256" key="3">
    <source>
        <dbReference type="SAM" id="MobiDB-lite"/>
    </source>
</evidence>
<evidence type="ECO:0000256" key="1">
    <source>
        <dbReference type="PROSITE-ProRule" id="PRU00191"/>
    </source>
</evidence>
<dbReference type="AlphaFoldDB" id="A0AAD7R722"/>
<dbReference type="InterPro" id="IPR000980">
    <property type="entry name" value="SH2"/>
</dbReference>
<accession>A0AAD7R722</accession>
<evidence type="ECO:0000259" key="4">
    <source>
        <dbReference type="PROSITE" id="PS50001"/>
    </source>
</evidence>
<keyword evidence="1" id="KW-0727">SH2 domain</keyword>
<sequence>MRWPEFIEVIKAQQGEEGDFSGLDWNEKCEILRSNPVTVMRMFEKRVDALMTDLILSPAQPIGPVEDYLFLPIWIEYALEVQDPEDCPHVIKFIDRFITCQMPDEKTDPELHKTVSEFKVHSRNHSCRKGNVSCRFGFPNLPKEKTIIASAPWNNDEEKDDGQKKLLFLRSGKGFDMGPHVSAQCATELCSPIRNAAAHGWEIVLKDIGLEGVVTPVRVAKKWENLKKHYKELKQPPTGQGTESGEATAESWKWYLLMDEALGGRPSIQPPVLVASAWGGHSQATAVAEPAAGPERQEELGPGPKRQRADPVLEFLKKEAEKAEERAKREEQREERLLSLLEKIVPVRVIIKHTQVKHYKIRTLDNGGFYISPRTTFSNLQELVSHYKSECPLLDTTEHDCSCSTAAHKGSNVPPEKSESRQGLLEVLSLQKDNSLEV</sequence>
<reference evidence="5" key="1">
    <citation type="journal article" date="2023" name="Science">
        <title>Genome structures resolve the early diversification of teleost fishes.</title>
        <authorList>
            <person name="Parey E."/>
            <person name="Louis A."/>
            <person name="Montfort J."/>
            <person name="Bouchez O."/>
            <person name="Roques C."/>
            <person name="Iampietro C."/>
            <person name="Lluch J."/>
            <person name="Castinel A."/>
            <person name="Donnadieu C."/>
            <person name="Desvignes T."/>
            <person name="Floi Bucao C."/>
            <person name="Jouanno E."/>
            <person name="Wen M."/>
            <person name="Mejri S."/>
            <person name="Dirks R."/>
            <person name="Jansen H."/>
            <person name="Henkel C."/>
            <person name="Chen W.J."/>
            <person name="Zahm M."/>
            <person name="Cabau C."/>
            <person name="Klopp C."/>
            <person name="Thompson A.W."/>
            <person name="Robinson-Rechavi M."/>
            <person name="Braasch I."/>
            <person name="Lecointre G."/>
            <person name="Bobe J."/>
            <person name="Postlethwait J.H."/>
            <person name="Berthelot C."/>
            <person name="Roest Crollius H."/>
            <person name="Guiguen Y."/>
        </authorList>
    </citation>
    <scope>NUCLEOTIDE SEQUENCE</scope>
    <source>
        <strain evidence="5">NC1722</strain>
    </source>
</reference>
<keyword evidence="6" id="KW-1185">Reference proteome</keyword>
<dbReference type="Proteomes" id="UP001221898">
    <property type="component" value="Unassembled WGS sequence"/>
</dbReference>
<dbReference type="SUPFAM" id="SSF55550">
    <property type="entry name" value="SH2 domain"/>
    <property type="match status" value="1"/>
</dbReference>
<feature type="domain" description="SH2" evidence="4">
    <location>
        <begin position="315"/>
        <end position="388"/>
    </location>
</feature>
<dbReference type="PROSITE" id="PS50001">
    <property type="entry name" value="SH2"/>
    <property type="match status" value="1"/>
</dbReference>
<feature type="coiled-coil region" evidence="2">
    <location>
        <begin position="313"/>
        <end position="340"/>
    </location>
</feature>